<dbReference type="AlphaFoldDB" id="K0IY48"/>
<dbReference type="eggNOG" id="COG0456">
    <property type="taxonomic scope" value="Bacteria"/>
</dbReference>
<dbReference type="SUPFAM" id="SSF55729">
    <property type="entry name" value="Acyl-CoA N-acyltransferases (Nat)"/>
    <property type="match status" value="1"/>
</dbReference>
<accession>K0IY48</accession>
<dbReference type="PROSITE" id="PS51186">
    <property type="entry name" value="GNAT"/>
    <property type="match status" value="1"/>
</dbReference>
<dbReference type="KEGG" id="axl:AXY_12980"/>
<dbReference type="PANTHER" id="PTHR42919">
    <property type="entry name" value="N-ALPHA-ACETYLTRANSFERASE"/>
    <property type="match status" value="1"/>
</dbReference>
<name>K0IY48_AMPXN</name>
<organism evidence="4 5">
    <name type="scientific">Amphibacillus xylanus (strain ATCC 51415 / DSM 6626 / JCM 7361 / LMG 17667 / NBRC 15112 / Ep01)</name>
    <dbReference type="NCBI Taxonomy" id="698758"/>
    <lineage>
        <taxon>Bacteria</taxon>
        <taxon>Bacillati</taxon>
        <taxon>Bacillota</taxon>
        <taxon>Bacilli</taxon>
        <taxon>Bacillales</taxon>
        <taxon>Bacillaceae</taxon>
        <taxon>Amphibacillus</taxon>
    </lineage>
</organism>
<dbReference type="GO" id="GO:0016747">
    <property type="term" value="F:acyltransferase activity, transferring groups other than amino-acyl groups"/>
    <property type="evidence" value="ECO:0007669"/>
    <property type="project" value="InterPro"/>
</dbReference>
<dbReference type="InterPro" id="IPR000182">
    <property type="entry name" value="GNAT_dom"/>
</dbReference>
<dbReference type="InterPro" id="IPR051556">
    <property type="entry name" value="N-term/lysine_N-AcTrnsfr"/>
</dbReference>
<keyword evidence="5" id="KW-1185">Reference proteome</keyword>
<gene>
    <name evidence="4" type="ordered locus">AXY_12980</name>
</gene>
<proteinExistence type="predicted"/>
<dbReference type="EMBL" id="AP012050">
    <property type="protein sequence ID" value="BAM47430.1"/>
    <property type="molecule type" value="Genomic_DNA"/>
</dbReference>
<evidence type="ECO:0000256" key="1">
    <source>
        <dbReference type="ARBA" id="ARBA00022679"/>
    </source>
</evidence>
<reference evidence="4 5" key="1">
    <citation type="submission" date="2011-01" db="EMBL/GenBank/DDBJ databases">
        <title>Whole genome sequence of Amphibacillus xylinus NBRC 15112.</title>
        <authorList>
            <person name="Nakazawa H."/>
            <person name="Katano Y."/>
            <person name="Nakamura S."/>
            <person name="Sasagawa M."/>
            <person name="Fukada J."/>
            <person name="Arai T."/>
            <person name="Sasakura N."/>
            <person name="Mochizuki D."/>
            <person name="Hosoyama A."/>
            <person name="Harada K."/>
            <person name="Horikawa H."/>
            <person name="Kato Y."/>
            <person name="Harada T."/>
            <person name="Sasaki K."/>
            <person name="Sekiguchi M."/>
            <person name="Hodoyama M."/>
            <person name="Nishiko R."/>
            <person name="Narita H."/>
            <person name="Hanamaki A."/>
            <person name="Hata C."/>
            <person name="Konno Y."/>
            <person name="Niimura Y."/>
            <person name="Yamazaki S."/>
            <person name="Fujita N."/>
        </authorList>
    </citation>
    <scope>NUCLEOTIDE SEQUENCE [LARGE SCALE GENOMIC DNA]</scope>
    <source>
        <strain evidence="5">ATCC 51415 / DSM 6626 / JCM 7361 / LMG 17667 / NBRC 15112 / Ep01</strain>
    </source>
</reference>
<dbReference type="RefSeq" id="WP_015010034.1">
    <property type="nucleotide sequence ID" value="NC_018704.1"/>
</dbReference>
<dbReference type="Pfam" id="PF00583">
    <property type="entry name" value="Acetyltransf_1"/>
    <property type="match status" value="1"/>
</dbReference>
<keyword evidence="1 4" id="KW-0808">Transferase</keyword>
<dbReference type="PANTHER" id="PTHR42919:SF8">
    <property type="entry name" value="N-ALPHA-ACETYLTRANSFERASE 50"/>
    <property type="match status" value="1"/>
</dbReference>
<evidence type="ECO:0000313" key="5">
    <source>
        <dbReference type="Proteomes" id="UP000006294"/>
    </source>
</evidence>
<sequence length="168" mass="19938">MKYIEIKKTDMKAIHELSSLASKIVKEHYDPIIGKAQNDYMIEKFQSVTSILEQLAQNYQYYFVTDYHNRKIGFIAFYPRRDDLYLSKFYLEKEYRGQGIASEMFDFVKSKAQALGFNIIVLNVNKENLVAIRAYERLGLIRITEEKIDIGNGYYMDDYVYQYLIKNK</sequence>
<protein>
    <submittedName>
        <fullName evidence="4">Putative acetyltransferase</fullName>
    </submittedName>
</protein>
<dbReference type="STRING" id="698758.AXY_12980"/>
<dbReference type="Gene3D" id="3.40.630.30">
    <property type="match status" value="1"/>
</dbReference>
<dbReference type="HOGENOM" id="CLU_013985_18_4_9"/>
<dbReference type="InterPro" id="IPR016181">
    <property type="entry name" value="Acyl_CoA_acyltransferase"/>
</dbReference>
<feature type="domain" description="N-acetyltransferase" evidence="3">
    <location>
        <begin position="1"/>
        <end position="161"/>
    </location>
</feature>
<dbReference type="CDD" id="cd04301">
    <property type="entry name" value="NAT_SF"/>
    <property type="match status" value="1"/>
</dbReference>
<dbReference type="Proteomes" id="UP000006294">
    <property type="component" value="Chromosome"/>
</dbReference>
<evidence type="ECO:0000313" key="4">
    <source>
        <dbReference type="EMBL" id="BAM47430.1"/>
    </source>
</evidence>
<dbReference type="OrthoDB" id="9773249at2"/>
<evidence type="ECO:0000256" key="2">
    <source>
        <dbReference type="ARBA" id="ARBA00023315"/>
    </source>
</evidence>
<keyword evidence="2" id="KW-0012">Acyltransferase</keyword>
<evidence type="ECO:0000259" key="3">
    <source>
        <dbReference type="PROSITE" id="PS51186"/>
    </source>
</evidence>